<dbReference type="PANTHER" id="PTHR32166">
    <property type="entry name" value="OSJNBA0013A04.12 PROTEIN"/>
    <property type="match status" value="1"/>
</dbReference>
<dbReference type="InterPro" id="IPR008906">
    <property type="entry name" value="HATC_C_dom"/>
</dbReference>
<gene>
    <name evidence="3" type="ORF">SLEP1_g27390</name>
</gene>
<dbReference type="InterPro" id="IPR012337">
    <property type="entry name" value="RNaseH-like_sf"/>
</dbReference>
<dbReference type="Proteomes" id="UP001054252">
    <property type="component" value="Unassembled WGS sequence"/>
</dbReference>
<comment type="caution">
    <text evidence="3">The sequence shown here is derived from an EMBL/GenBank/DDBJ whole genome shotgun (WGS) entry which is preliminary data.</text>
</comment>
<organism evidence="3 4">
    <name type="scientific">Rubroshorea leprosula</name>
    <dbReference type="NCBI Taxonomy" id="152421"/>
    <lineage>
        <taxon>Eukaryota</taxon>
        <taxon>Viridiplantae</taxon>
        <taxon>Streptophyta</taxon>
        <taxon>Embryophyta</taxon>
        <taxon>Tracheophyta</taxon>
        <taxon>Spermatophyta</taxon>
        <taxon>Magnoliopsida</taxon>
        <taxon>eudicotyledons</taxon>
        <taxon>Gunneridae</taxon>
        <taxon>Pentapetalae</taxon>
        <taxon>rosids</taxon>
        <taxon>malvids</taxon>
        <taxon>Malvales</taxon>
        <taxon>Dipterocarpaceae</taxon>
        <taxon>Rubroshorea</taxon>
    </lineage>
</organism>
<sequence>MRDGKFVEKVVLDPNFWKNITTCLKAANPLIKVFRLVDFDEKPAMPFIYEEVDRCKEKIQENFKKVKKSYESIWKIIDDRWASQLHRPLHTAAYFLNPHLRFDPNPENNYKVDLEVKMGFYDCLERMVLNQDERNKIDSQIDFFKARKGLFGSTQARNMWNKKSPADWWESYGDKYPELQRFAIRILSLTCSSSGYERNWSAFEMVHTKRRNRLHQKKMNDLVFVMCNLKLKDKQVRKKVELDDISLNDEWLANSQTNEELIDPESEDDIEDDFVEDDKEDELENHDSLETTFFNDEDDEENQDIEAEENDDMEDDF</sequence>
<evidence type="ECO:0000256" key="1">
    <source>
        <dbReference type="SAM" id="MobiDB-lite"/>
    </source>
</evidence>
<evidence type="ECO:0000259" key="2">
    <source>
        <dbReference type="Pfam" id="PF05699"/>
    </source>
</evidence>
<protein>
    <recommendedName>
        <fullName evidence="2">HAT C-terminal dimerisation domain-containing protein</fullName>
    </recommendedName>
</protein>
<dbReference type="SUPFAM" id="SSF53098">
    <property type="entry name" value="Ribonuclease H-like"/>
    <property type="match status" value="1"/>
</dbReference>
<keyword evidence="4" id="KW-1185">Reference proteome</keyword>
<dbReference type="PANTHER" id="PTHR32166:SF122">
    <property type="entry name" value="OS09G0499600 PROTEIN"/>
    <property type="match status" value="1"/>
</dbReference>
<dbReference type="GO" id="GO:0046983">
    <property type="term" value="F:protein dimerization activity"/>
    <property type="evidence" value="ECO:0007669"/>
    <property type="project" value="InterPro"/>
</dbReference>
<name>A0AAV5JVT4_9ROSI</name>
<feature type="region of interest" description="Disordered" evidence="1">
    <location>
        <begin position="256"/>
        <end position="317"/>
    </location>
</feature>
<dbReference type="EMBL" id="BPVZ01000046">
    <property type="protein sequence ID" value="GKV16806.1"/>
    <property type="molecule type" value="Genomic_DNA"/>
</dbReference>
<accession>A0AAV5JVT4</accession>
<dbReference type="AlphaFoldDB" id="A0AAV5JVT4"/>
<reference evidence="3 4" key="1">
    <citation type="journal article" date="2021" name="Commun. Biol.">
        <title>The genome of Shorea leprosula (Dipterocarpaceae) highlights the ecological relevance of drought in aseasonal tropical rainforests.</title>
        <authorList>
            <person name="Ng K.K.S."/>
            <person name="Kobayashi M.J."/>
            <person name="Fawcett J.A."/>
            <person name="Hatakeyama M."/>
            <person name="Paape T."/>
            <person name="Ng C.H."/>
            <person name="Ang C.C."/>
            <person name="Tnah L.H."/>
            <person name="Lee C.T."/>
            <person name="Nishiyama T."/>
            <person name="Sese J."/>
            <person name="O'Brien M.J."/>
            <person name="Copetti D."/>
            <person name="Mohd Noor M.I."/>
            <person name="Ong R.C."/>
            <person name="Putra M."/>
            <person name="Sireger I.Z."/>
            <person name="Indrioko S."/>
            <person name="Kosugi Y."/>
            <person name="Izuno A."/>
            <person name="Isagi Y."/>
            <person name="Lee S.L."/>
            <person name="Shimizu K.K."/>
        </authorList>
    </citation>
    <scope>NUCLEOTIDE SEQUENCE [LARGE SCALE GENOMIC DNA]</scope>
    <source>
        <strain evidence="3">214</strain>
    </source>
</reference>
<feature type="domain" description="HAT C-terminal dimerisation" evidence="2">
    <location>
        <begin position="162"/>
        <end position="225"/>
    </location>
</feature>
<evidence type="ECO:0000313" key="3">
    <source>
        <dbReference type="EMBL" id="GKV16806.1"/>
    </source>
</evidence>
<evidence type="ECO:0000313" key="4">
    <source>
        <dbReference type="Proteomes" id="UP001054252"/>
    </source>
</evidence>
<feature type="compositionally biased region" description="Acidic residues" evidence="1">
    <location>
        <begin position="260"/>
        <end position="284"/>
    </location>
</feature>
<feature type="compositionally biased region" description="Acidic residues" evidence="1">
    <location>
        <begin position="295"/>
        <end position="317"/>
    </location>
</feature>
<dbReference type="Pfam" id="PF05699">
    <property type="entry name" value="Dimer_Tnp_hAT"/>
    <property type="match status" value="1"/>
</dbReference>
<proteinExistence type="predicted"/>